<evidence type="ECO:0000256" key="2">
    <source>
        <dbReference type="ARBA" id="ARBA00022670"/>
    </source>
</evidence>
<dbReference type="AlphaFoldDB" id="A0A4Y7JV68"/>
<comment type="similarity">
    <text evidence="1">Belongs to the peptidase A1 family.</text>
</comment>
<dbReference type="Proteomes" id="UP000316621">
    <property type="component" value="Chromosome 5"/>
</dbReference>
<dbReference type="InterPro" id="IPR033121">
    <property type="entry name" value="PEPTIDASE_A1"/>
</dbReference>
<keyword evidence="4" id="KW-0378">Hydrolase</keyword>
<dbReference type="InterPro" id="IPR032861">
    <property type="entry name" value="TAXi_N"/>
</dbReference>
<evidence type="ECO:0000256" key="1">
    <source>
        <dbReference type="ARBA" id="ARBA00007447"/>
    </source>
</evidence>
<evidence type="ECO:0000256" key="5">
    <source>
        <dbReference type="ARBA" id="ARBA00023180"/>
    </source>
</evidence>
<dbReference type="GO" id="GO:0005576">
    <property type="term" value="C:extracellular region"/>
    <property type="evidence" value="ECO:0007669"/>
    <property type="project" value="TreeGrafter"/>
</dbReference>
<dbReference type="GO" id="GO:0004190">
    <property type="term" value="F:aspartic-type endopeptidase activity"/>
    <property type="evidence" value="ECO:0007669"/>
    <property type="project" value="UniProtKB-KW"/>
</dbReference>
<evidence type="ECO:0000256" key="4">
    <source>
        <dbReference type="ARBA" id="ARBA00022801"/>
    </source>
</evidence>
<dbReference type="OMA" id="HRIVYDT"/>
<reference evidence="7 8" key="1">
    <citation type="journal article" date="2018" name="Science">
        <title>The opium poppy genome and morphinan production.</title>
        <authorList>
            <person name="Guo L."/>
            <person name="Winzer T."/>
            <person name="Yang X."/>
            <person name="Li Y."/>
            <person name="Ning Z."/>
            <person name="He Z."/>
            <person name="Teodor R."/>
            <person name="Lu Y."/>
            <person name="Bowser T.A."/>
            <person name="Graham I.A."/>
            <person name="Ye K."/>
        </authorList>
    </citation>
    <scope>NUCLEOTIDE SEQUENCE [LARGE SCALE GENOMIC DNA]</scope>
    <source>
        <strain evidence="8">cv. HN1</strain>
        <tissue evidence="7">Leaves</tissue>
    </source>
</reference>
<dbReference type="PANTHER" id="PTHR47967">
    <property type="entry name" value="OS07G0603500 PROTEIN-RELATED"/>
    <property type="match status" value="1"/>
</dbReference>
<dbReference type="Gene3D" id="2.40.70.10">
    <property type="entry name" value="Acid Proteases"/>
    <property type="match status" value="2"/>
</dbReference>
<dbReference type="GO" id="GO:0006508">
    <property type="term" value="P:proteolysis"/>
    <property type="evidence" value="ECO:0007669"/>
    <property type="project" value="UniProtKB-KW"/>
</dbReference>
<dbReference type="InterPro" id="IPR021109">
    <property type="entry name" value="Peptidase_aspartic_dom_sf"/>
</dbReference>
<dbReference type="SUPFAM" id="SSF50630">
    <property type="entry name" value="Acid proteases"/>
    <property type="match status" value="1"/>
</dbReference>
<dbReference type="Pfam" id="PF14543">
    <property type="entry name" value="TAXi_N"/>
    <property type="match status" value="1"/>
</dbReference>
<organism evidence="7 8">
    <name type="scientific">Papaver somniferum</name>
    <name type="common">Opium poppy</name>
    <dbReference type="NCBI Taxonomy" id="3469"/>
    <lineage>
        <taxon>Eukaryota</taxon>
        <taxon>Viridiplantae</taxon>
        <taxon>Streptophyta</taxon>
        <taxon>Embryophyta</taxon>
        <taxon>Tracheophyta</taxon>
        <taxon>Spermatophyta</taxon>
        <taxon>Magnoliopsida</taxon>
        <taxon>Ranunculales</taxon>
        <taxon>Papaveraceae</taxon>
        <taxon>Papaveroideae</taxon>
        <taxon>Papaver</taxon>
    </lineage>
</organism>
<name>A0A4Y7JV68_PAPSO</name>
<evidence type="ECO:0000259" key="6">
    <source>
        <dbReference type="PROSITE" id="PS51767"/>
    </source>
</evidence>
<dbReference type="EMBL" id="CM010719">
    <property type="protein sequence ID" value="RZC63861.1"/>
    <property type="molecule type" value="Genomic_DNA"/>
</dbReference>
<dbReference type="CDD" id="cd05476">
    <property type="entry name" value="pepsin_A_like_plant"/>
    <property type="match status" value="1"/>
</dbReference>
<keyword evidence="2" id="KW-0645">Protease</keyword>
<dbReference type="InterPro" id="IPR034161">
    <property type="entry name" value="Pepsin-like_plant"/>
</dbReference>
<keyword evidence="3" id="KW-0064">Aspartyl protease</keyword>
<dbReference type="InterPro" id="IPR051708">
    <property type="entry name" value="Plant_Aspart_Prot_A1"/>
</dbReference>
<accession>A0A4Y7JV68</accession>
<sequence length="448" mass="50305">MIHIDSKESPLYLGDHLTRDERLQRLVQQSRARARYIESQILLESNATHSMNPDVARLPTVYEAAMFYVAEVGLGNFPGSQPPFKNYYFMIDSGSDDMWLQCEGATQSFTQNMPLYPWNLSTTFRVETPIPCTIQRCPSGQCNDFGQCTYVAGYVGGPVSSGVVAKERFTLGSNTGPGARETMDLYVGCGLQQHNFGGFLGDNHIAGRPDLIAGILGLGRGRRSFLSQMGSIGDGIFSYCFEPSNRDIVATNTYLRFGADATMGTPGRRVGETPLVVPTQFRTTHYYLNLEDISVGDTPVRFPRGTFELRNEAEGGTMIDSGAPLSLMYRPYFNKVVDLVRAHFENLKVEYIGRIGVADACFHGEFDSYNYPPITLHFQNANYVISDHRANFIRINANYFCFAYFARESKRPAFKLGALQQINKRIVYDTMDERLSFRDEDCRLDPSN</sequence>
<gene>
    <name evidence="7" type="ORF">C5167_025609</name>
</gene>
<evidence type="ECO:0000256" key="3">
    <source>
        <dbReference type="ARBA" id="ARBA00022750"/>
    </source>
</evidence>
<dbReference type="InterPro" id="IPR032799">
    <property type="entry name" value="TAXi_C"/>
</dbReference>
<feature type="domain" description="Peptidase A1" evidence="6">
    <location>
        <begin position="68"/>
        <end position="438"/>
    </location>
</feature>
<evidence type="ECO:0000313" key="7">
    <source>
        <dbReference type="EMBL" id="RZC63861.1"/>
    </source>
</evidence>
<dbReference type="Pfam" id="PF14541">
    <property type="entry name" value="TAXi_C"/>
    <property type="match status" value="1"/>
</dbReference>
<dbReference type="Gramene" id="RZC63861">
    <property type="protein sequence ID" value="RZC63861"/>
    <property type="gene ID" value="C5167_025609"/>
</dbReference>
<evidence type="ECO:0000313" key="8">
    <source>
        <dbReference type="Proteomes" id="UP000316621"/>
    </source>
</evidence>
<protein>
    <recommendedName>
        <fullName evidence="6">Peptidase A1 domain-containing protein</fullName>
    </recommendedName>
</protein>
<proteinExistence type="inferred from homology"/>
<keyword evidence="8" id="KW-1185">Reference proteome</keyword>
<dbReference type="PROSITE" id="PS51767">
    <property type="entry name" value="PEPTIDASE_A1"/>
    <property type="match status" value="1"/>
</dbReference>
<keyword evidence="5" id="KW-0325">Glycoprotein</keyword>
<dbReference type="PANTHER" id="PTHR47967:SF123">
    <property type="entry name" value="ASPARTIC PROTEINASE NEPENTHESIN-1-LIKE"/>
    <property type="match status" value="1"/>
</dbReference>